<keyword evidence="1" id="KW-0812">Transmembrane</keyword>
<dbReference type="AlphaFoldDB" id="A0AAV8ZC91"/>
<dbReference type="SUPFAM" id="SSF48065">
    <property type="entry name" value="DBL homology domain (DH-domain)"/>
    <property type="match status" value="1"/>
</dbReference>
<sequence>MGYAYVVVLGVAGYAAFSLMILLYEVLIVFGMFSVCDGSPSDLLPFPDDSKNDILNRTNGNDAKMAANNNFYSSTPHREVNGNASDVSLEATNGDYSVCKADDDSPARNYAKEQLMNSINANATANTTTIIAEIEGETKKRPRHLADRTYYIAKEILMTELTYKKDLDVINVWFRDEVGKEEPDECQILLSLIAPLAQAHGLLVKDLEQRLQSWEGRIGVEATAGRIADVLLVHLPPLIPIYEEYLDGHMLVLERLDTAFKQNARFEQLYRDFETQKVCYLPLTTFVLKPLHRLLQYQSLLQRLLKHYGPNHPDRLDCLTASDTLKDFMVPVVETLEQSENLATLCELQRDIVGFDGLIQPGRKFIRAGCLLKHSRKGYQQKMFFLFSDILLYTSRSQVTLQFKVHGHMPLRGVMIEEPDGDLMFNGLIIYGGTRALTVAANSAEEKEKWKADLQNAIQNARDKSDTKITYLSLKSCSSSDEHVDQCANNEVSTQTKPQAQRSNTTVHVCWHRSTSISMKDELLAVEQRLAEAVGGVHVVLPVLLQGLPGRLPLASLPLLGYTVGPPLPEDDIGKDYVFKLQYKNHVYFFRAESEYTYNRWIEVISSATQSRVKRKPNLVNENSIETSPEK</sequence>
<dbReference type="SMART" id="SM00233">
    <property type="entry name" value="PH"/>
    <property type="match status" value="2"/>
</dbReference>
<keyword evidence="1" id="KW-1133">Transmembrane helix</keyword>
<evidence type="ECO:0000313" key="5">
    <source>
        <dbReference type="Proteomes" id="UP001162162"/>
    </source>
</evidence>
<feature type="transmembrane region" description="Helical" evidence="1">
    <location>
        <begin position="7"/>
        <end position="33"/>
    </location>
</feature>
<dbReference type="CDD" id="cd00160">
    <property type="entry name" value="RhoGEF"/>
    <property type="match status" value="1"/>
</dbReference>
<organism evidence="4 5">
    <name type="scientific">Aromia moschata</name>
    <dbReference type="NCBI Taxonomy" id="1265417"/>
    <lineage>
        <taxon>Eukaryota</taxon>
        <taxon>Metazoa</taxon>
        <taxon>Ecdysozoa</taxon>
        <taxon>Arthropoda</taxon>
        <taxon>Hexapoda</taxon>
        <taxon>Insecta</taxon>
        <taxon>Pterygota</taxon>
        <taxon>Neoptera</taxon>
        <taxon>Endopterygota</taxon>
        <taxon>Coleoptera</taxon>
        <taxon>Polyphaga</taxon>
        <taxon>Cucujiformia</taxon>
        <taxon>Chrysomeloidea</taxon>
        <taxon>Cerambycidae</taxon>
        <taxon>Cerambycinae</taxon>
        <taxon>Callichromatini</taxon>
        <taxon>Aromia</taxon>
    </lineage>
</organism>
<dbReference type="EMBL" id="JAPWTK010000007">
    <property type="protein sequence ID" value="KAJ8960752.1"/>
    <property type="molecule type" value="Genomic_DNA"/>
</dbReference>
<feature type="domain" description="PH" evidence="2">
    <location>
        <begin position="364"/>
        <end position="459"/>
    </location>
</feature>
<dbReference type="PROSITE" id="PS50010">
    <property type="entry name" value="DH_2"/>
    <property type="match status" value="1"/>
</dbReference>
<accession>A0AAV8ZC91</accession>
<feature type="domain" description="DH" evidence="3">
    <location>
        <begin position="148"/>
        <end position="335"/>
    </location>
</feature>
<protein>
    <submittedName>
        <fullName evidence="4">Uncharacterized protein</fullName>
    </submittedName>
</protein>
<comment type="caution">
    <text evidence="4">The sequence shown here is derived from an EMBL/GenBank/DDBJ whole genome shotgun (WGS) entry which is preliminary data.</text>
</comment>
<proteinExistence type="predicted"/>
<dbReference type="InterPro" id="IPR011993">
    <property type="entry name" value="PH-like_dom_sf"/>
</dbReference>
<dbReference type="SMART" id="SM00325">
    <property type="entry name" value="RhoGEF"/>
    <property type="match status" value="1"/>
</dbReference>
<dbReference type="SUPFAM" id="SSF50729">
    <property type="entry name" value="PH domain-like"/>
    <property type="match status" value="2"/>
</dbReference>
<dbReference type="InterPro" id="IPR000219">
    <property type="entry name" value="DH_dom"/>
</dbReference>
<dbReference type="Proteomes" id="UP001162162">
    <property type="component" value="Unassembled WGS sequence"/>
</dbReference>
<evidence type="ECO:0000259" key="2">
    <source>
        <dbReference type="PROSITE" id="PS50003"/>
    </source>
</evidence>
<feature type="domain" description="PH" evidence="2">
    <location>
        <begin position="576"/>
        <end position="610"/>
    </location>
</feature>
<reference evidence="4" key="1">
    <citation type="journal article" date="2023" name="Insect Mol. Biol.">
        <title>Genome sequencing provides insights into the evolution of gene families encoding plant cell wall-degrading enzymes in longhorned beetles.</title>
        <authorList>
            <person name="Shin N.R."/>
            <person name="Okamura Y."/>
            <person name="Kirsch R."/>
            <person name="Pauchet Y."/>
        </authorList>
    </citation>
    <scope>NUCLEOTIDE SEQUENCE</scope>
    <source>
        <strain evidence="4">AMC_N1</strain>
    </source>
</reference>
<dbReference type="InterPro" id="IPR035899">
    <property type="entry name" value="DBL_dom_sf"/>
</dbReference>
<dbReference type="PANTHER" id="PTHR45858:SF5">
    <property type="entry name" value="MOESIN_EZRIN_RADIXIN HOMOLOG 1"/>
    <property type="match status" value="1"/>
</dbReference>
<dbReference type="Pfam" id="PF00621">
    <property type="entry name" value="RhoGEF"/>
    <property type="match status" value="1"/>
</dbReference>
<dbReference type="Pfam" id="PF00169">
    <property type="entry name" value="PH"/>
    <property type="match status" value="1"/>
</dbReference>
<dbReference type="Gene3D" id="1.20.900.10">
    <property type="entry name" value="Dbl homology (DH) domain"/>
    <property type="match status" value="1"/>
</dbReference>
<dbReference type="InterPro" id="IPR051835">
    <property type="entry name" value="RAC1-GEF"/>
</dbReference>
<keyword evidence="5" id="KW-1185">Reference proteome</keyword>
<dbReference type="InterPro" id="IPR001849">
    <property type="entry name" value="PH_domain"/>
</dbReference>
<evidence type="ECO:0000313" key="4">
    <source>
        <dbReference type="EMBL" id="KAJ8960752.1"/>
    </source>
</evidence>
<dbReference type="PANTHER" id="PTHR45858">
    <property type="entry name" value="FERM DOMAIN CONTAINING PROTEIN"/>
    <property type="match status" value="1"/>
</dbReference>
<dbReference type="Gene3D" id="2.30.29.30">
    <property type="entry name" value="Pleckstrin-homology domain (PH domain)/Phosphotyrosine-binding domain (PTB)"/>
    <property type="match status" value="2"/>
</dbReference>
<name>A0AAV8ZC91_9CUCU</name>
<gene>
    <name evidence="4" type="ORF">NQ318_020045</name>
</gene>
<evidence type="ECO:0000259" key="3">
    <source>
        <dbReference type="PROSITE" id="PS50010"/>
    </source>
</evidence>
<dbReference type="CDD" id="cd01220">
    <property type="entry name" value="PH1_FARP1-like"/>
    <property type="match status" value="1"/>
</dbReference>
<evidence type="ECO:0000256" key="1">
    <source>
        <dbReference type="SAM" id="Phobius"/>
    </source>
</evidence>
<keyword evidence="1" id="KW-0472">Membrane</keyword>
<dbReference type="PROSITE" id="PS50003">
    <property type="entry name" value="PH_DOMAIN"/>
    <property type="match status" value="2"/>
</dbReference>
<dbReference type="GO" id="GO:0005085">
    <property type="term" value="F:guanyl-nucleotide exchange factor activity"/>
    <property type="evidence" value="ECO:0007669"/>
    <property type="project" value="InterPro"/>
</dbReference>